<keyword evidence="10" id="KW-1185">Reference proteome</keyword>
<dbReference type="HAMAP" id="MF_00378">
    <property type="entry name" value="Exonuc_7_L"/>
    <property type="match status" value="1"/>
</dbReference>
<dbReference type="NCBIfam" id="TIGR00237">
    <property type="entry name" value="xseA"/>
    <property type="match status" value="1"/>
</dbReference>
<keyword evidence="2 5" id="KW-0540">Nuclease</keyword>
<feature type="domain" description="OB-fold nucleic acid binding" evidence="8">
    <location>
        <begin position="11"/>
        <end position="104"/>
    </location>
</feature>
<sequence>MSEAEPTSRVLSVAELNRLARLAVERALPVAWIGGEISNLTRAPSGHWYFTLKDNQAAVRCAMFRNRNQFVDWRPENGMQVEVRAQATLYEARGEFQLSVEAMRRAGLGALFEEFLRIKNKLDKEGLFDPGRKRPLPERPAVVGVVTSPRAAALHDVLTTLRSRWPLARVVLYPTLVQGSTAAAQIAAAIATAGTRAECEVLLLVRGGGGIEDLWSFNDEAVARAIAGCPVPVVSGIGHETDFTIADFAADLRAPTPTAAAQAATPDRAEWQRRVDHLGRTLNTDMQRRLHGLAQRLDGVARRLRHPAAGLAAQSRQVAQLAHRLNLARGATLARKHQALDRLAVRLAAARPDLGHGRSRVATLRQRLGFALRTGLDRNAATADALAGRLGSLNPRAVLERGYGIVRAGDGSILRDPAAVAPGDALQITLARGDLAAVAAEAKRRHPA</sequence>
<dbReference type="AlphaFoldDB" id="A0A4R1B6Z8"/>
<dbReference type="GO" id="GO:0005737">
    <property type="term" value="C:cytoplasm"/>
    <property type="evidence" value="ECO:0007669"/>
    <property type="project" value="UniProtKB-SubCell"/>
</dbReference>
<reference evidence="9 10" key="1">
    <citation type="submission" date="2019-03" db="EMBL/GenBank/DDBJ databases">
        <title>Genome sequence of Thiobacillaceae bacterium LSR1, a sulfur-oxidizing bacterium isolated from freshwater sediment.</title>
        <authorList>
            <person name="Li S."/>
        </authorList>
    </citation>
    <scope>NUCLEOTIDE SEQUENCE [LARGE SCALE GENOMIC DNA]</scope>
    <source>
        <strain evidence="9 10">LSR1</strain>
    </source>
</reference>
<dbReference type="InterPro" id="IPR003753">
    <property type="entry name" value="Exonuc_VII_L"/>
</dbReference>
<keyword evidence="4 5" id="KW-0269">Exonuclease</keyword>
<proteinExistence type="inferred from homology"/>
<dbReference type="OrthoDB" id="9802795at2"/>
<keyword evidence="3 5" id="KW-0378">Hydrolase</keyword>
<keyword evidence="1 5" id="KW-0963">Cytoplasm</keyword>
<dbReference type="InterPro" id="IPR025824">
    <property type="entry name" value="OB-fold_nuc-bd_dom"/>
</dbReference>
<evidence type="ECO:0000259" key="8">
    <source>
        <dbReference type="Pfam" id="PF13742"/>
    </source>
</evidence>
<protein>
    <recommendedName>
        <fullName evidence="5">Exodeoxyribonuclease 7 large subunit</fullName>
        <ecNumber evidence="5">3.1.11.6</ecNumber>
    </recommendedName>
    <alternativeName>
        <fullName evidence="5">Exodeoxyribonuclease VII large subunit</fullName>
        <shortName evidence="5">Exonuclease VII large subunit</shortName>
    </alternativeName>
</protein>
<evidence type="ECO:0000256" key="4">
    <source>
        <dbReference type="ARBA" id="ARBA00022839"/>
    </source>
</evidence>
<dbReference type="Proteomes" id="UP000295443">
    <property type="component" value="Unassembled WGS sequence"/>
</dbReference>
<comment type="function">
    <text evidence="5">Bidirectionally degrades single-stranded DNA into large acid-insoluble oligonucleotides, which are then degraded further into small acid-soluble oligonucleotides.</text>
</comment>
<dbReference type="GO" id="GO:0006308">
    <property type="term" value="P:DNA catabolic process"/>
    <property type="evidence" value="ECO:0007669"/>
    <property type="project" value="UniProtKB-UniRule"/>
</dbReference>
<dbReference type="PANTHER" id="PTHR30008:SF0">
    <property type="entry name" value="EXODEOXYRIBONUCLEASE 7 LARGE SUBUNIT"/>
    <property type="match status" value="1"/>
</dbReference>
<name>A0A4R1B6Z8_9PROT</name>
<evidence type="ECO:0000313" key="9">
    <source>
        <dbReference type="EMBL" id="TCJ11865.1"/>
    </source>
</evidence>
<comment type="subcellular location">
    <subcellularLocation>
        <location evidence="5 6">Cytoplasm</location>
    </subcellularLocation>
</comment>
<dbReference type="EMBL" id="SJZB01000048">
    <property type="protein sequence ID" value="TCJ11865.1"/>
    <property type="molecule type" value="Genomic_DNA"/>
</dbReference>
<evidence type="ECO:0000259" key="7">
    <source>
        <dbReference type="Pfam" id="PF02601"/>
    </source>
</evidence>
<evidence type="ECO:0000256" key="6">
    <source>
        <dbReference type="RuleBase" id="RU004355"/>
    </source>
</evidence>
<accession>A0A4R1B6Z8</accession>
<dbReference type="GO" id="GO:0003676">
    <property type="term" value="F:nucleic acid binding"/>
    <property type="evidence" value="ECO:0007669"/>
    <property type="project" value="InterPro"/>
</dbReference>
<comment type="caution">
    <text evidence="9">The sequence shown here is derived from an EMBL/GenBank/DDBJ whole genome shotgun (WGS) entry which is preliminary data.</text>
</comment>
<dbReference type="PANTHER" id="PTHR30008">
    <property type="entry name" value="EXODEOXYRIBONUCLEASE 7 LARGE SUBUNIT"/>
    <property type="match status" value="1"/>
</dbReference>
<evidence type="ECO:0000256" key="2">
    <source>
        <dbReference type="ARBA" id="ARBA00022722"/>
    </source>
</evidence>
<evidence type="ECO:0000256" key="5">
    <source>
        <dbReference type="HAMAP-Rule" id="MF_00378"/>
    </source>
</evidence>
<dbReference type="EC" id="3.1.11.6" evidence="5"/>
<dbReference type="GO" id="GO:0009318">
    <property type="term" value="C:exodeoxyribonuclease VII complex"/>
    <property type="evidence" value="ECO:0007669"/>
    <property type="project" value="UniProtKB-UniRule"/>
</dbReference>
<dbReference type="RefSeq" id="WP_131448531.1">
    <property type="nucleotide sequence ID" value="NZ_SJZB01000048.1"/>
</dbReference>
<comment type="similarity">
    <text evidence="5 6">Belongs to the XseA family.</text>
</comment>
<gene>
    <name evidence="5" type="primary">xseA</name>
    <name evidence="9" type="ORF">EZJ19_13730</name>
</gene>
<dbReference type="CDD" id="cd04489">
    <property type="entry name" value="ExoVII_LU_OBF"/>
    <property type="match status" value="1"/>
</dbReference>
<feature type="domain" description="Exonuclease VII large subunit C-terminal" evidence="7">
    <location>
        <begin position="127"/>
        <end position="437"/>
    </location>
</feature>
<dbReference type="InterPro" id="IPR020579">
    <property type="entry name" value="Exonuc_VII_lsu_C"/>
</dbReference>
<dbReference type="Pfam" id="PF13742">
    <property type="entry name" value="tRNA_anti_2"/>
    <property type="match status" value="1"/>
</dbReference>
<dbReference type="Pfam" id="PF02601">
    <property type="entry name" value="Exonuc_VII_L"/>
    <property type="match status" value="1"/>
</dbReference>
<evidence type="ECO:0000256" key="1">
    <source>
        <dbReference type="ARBA" id="ARBA00022490"/>
    </source>
</evidence>
<comment type="subunit">
    <text evidence="5">Heterooligomer composed of large and small subunits.</text>
</comment>
<evidence type="ECO:0000313" key="10">
    <source>
        <dbReference type="Proteomes" id="UP000295443"/>
    </source>
</evidence>
<organism evidence="9 10">
    <name type="scientific">Parasulfuritortus cantonensis</name>
    <dbReference type="NCBI Taxonomy" id="2528202"/>
    <lineage>
        <taxon>Bacteria</taxon>
        <taxon>Pseudomonadati</taxon>
        <taxon>Pseudomonadota</taxon>
        <taxon>Betaproteobacteria</taxon>
        <taxon>Nitrosomonadales</taxon>
        <taxon>Thiobacillaceae</taxon>
        <taxon>Parasulfuritortus</taxon>
    </lineage>
</organism>
<dbReference type="GO" id="GO:0008855">
    <property type="term" value="F:exodeoxyribonuclease VII activity"/>
    <property type="evidence" value="ECO:0007669"/>
    <property type="project" value="UniProtKB-UniRule"/>
</dbReference>
<evidence type="ECO:0000256" key="3">
    <source>
        <dbReference type="ARBA" id="ARBA00022801"/>
    </source>
</evidence>
<comment type="catalytic activity">
    <reaction evidence="5 6">
        <text>Exonucleolytic cleavage in either 5'- to 3'- or 3'- to 5'-direction to yield nucleoside 5'-phosphates.</text>
        <dbReference type="EC" id="3.1.11.6"/>
    </reaction>
</comment>